<feature type="domain" description="Flavodoxin-like" evidence="2">
    <location>
        <begin position="256"/>
        <end position="394"/>
    </location>
</feature>
<dbReference type="Pfam" id="PF00258">
    <property type="entry name" value="Flavodoxin_1"/>
    <property type="match status" value="1"/>
</dbReference>
<dbReference type="InterPro" id="IPR008254">
    <property type="entry name" value="Flavodoxin/NO_synth"/>
</dbReference>
<dbReference type="PIRSF" id="PIRSF005243">
    <property type="entry name" value="ROO"/>
    <property type="match status" value="1"/>
</dbReference>
<dbReference type="InterPro" id="IPR001279">
    <property type="entry name" value="Metallo-B-lactamas"/>
</dbReference>
<dbReference type="InterPro" id="IPR045761">
    <property type="entry name" value="ODP_dom"/>
</dbReference>
<dbReference type="SUPFAM" id="SSF56281">
    <property type="entry name" value="Metallo-hydrolase/oxidoreductase"/>
    <property type="match status" value="1"/>
</dbReference>
<evidence type="ECO:0000259" key="2">
    <source>
        <dbReference type="PROSITE" id="PS50902"/>
    </source>
</evidence>
<dbReference type="Gene3D" id="3.60.15.10">
    <property type="entry name" value="Ribonuclease Z/Hydroxyacylglutathione hydrolase-like"/>
    <property type="match status" value="1"/>
</dbReference>
<dbReference type="GO" id="GO:0009055">
    <property type="term" value="F:electron transfer activity"/>
    <property type="evidence" value="ECO:0007669"/>
    <property type="project" value="InterPro"/>
</dbReference>
<name>A0A7C4CAC9_UNCW3</name>
<accession>A0A7C4CAC9</accession>
<organism evidence="3">
    <name type="scientific">candidate division WOR-3 bacterium</name>
    <dbReference type="NCBI Taxonomy" id="2052148"/>
    <lineage>
        <taxon>Bacteria</taxon>
        <taxon>Bacteria division WOR-3</taxon>
    </lineage>
</organism>
<dbReference type="SUPFAM" id="SSF52218">
    <property type="entry name" value="Flavoproteins"/>
    <property type="match status" value="1"/>
</dbReference>
<dbReference type="GO" id="GO:0016491">
    <property type="term" value="F:oxidoreductase activity"/>
    <property type="evidence" value="ECO:0007669"/>
    <property type="project" value="InterPro"/>
</dbReference>
<dbReference type="Gene3D" id="3.40.50.360">
    <property type="match status" value="1"/>
</dbReference>
<dbReference type="EMBL" id="DSUT01000042">
    <property type="protein sequence ID" value="HGK27772.1"/>
    <property type="molecule type" value="Genomic_DNA"/>
</dbReference>
<sequence>MPRPFEAVRITDRVWWVGAIDWSLRDFHGYSTPKGTTYNAYLVVGEYPILIDTVKAPFRDEMLARIASVVDPQNVRVVVSHHAEMDHSGCLPEVIELVRPERVLASRMGDKNLHEQFHGLCKVEVVKDAETVKLGGLSFTFLETPMLHWPDSMVSYLAEEKLVFSQDGFGMHLAGTRMFADECDRSVLEREARKYYANILLPYSGLVTKLLERVEGLRIPIELIAPDHGPVWRGSDTATIMGWWHRWAEQRPENRAVIVYDTMWQSTALMARAIADGLRAGGTEPSMVPLCCSSRADAMTELLCAGALLVGTPTINNGMFPTIADFLTYARGLKPKHLVGAAFGSYGWSGEGTTQVEEYLTQLGVELLGPALKLRFVPDEAGLIRCRELGRQVAERLLVGSQHA</sequence>
<dbReference type="SMART" id="SM00849">
    <property type="entry name" value="Lactamase_B"/>
    <property type="match status" value="1"/>
</dbReference>
<dbReference type="InterPro" id="IPR036866">
    <property type="entry name" value="RibonucZ/Hydroxyglut_hydro"/>
</dbReference>
<dbReference type="Pfam" id="PF19583">
    <property type="entry name" value="ODP"/>
    <property type="match status" value="1"/>
</dbReference>
<dbReference type="AlphaFoldDB" id="A0A7C4CAC9"/>
<dbReference type="GO" id="GO:0010181">
    <property type="term" value="F:FMN binding"/>
    <property type="evidence" value="ECO:0007669"/>
    <property type="project" value="InterPro"/>
</dbReference>
<comment type="caution">
    <text evidence="3">The sequence shown here is derived from an EMBL/GenBank/DDBJ whole genome shotgun (WGS) entry which is preliminary data.</text>
</comment>
<dbReference type="InterPro" id="IPR016440">
    <property type="entry name" value="Rubredoxin-O_OxRdtase"/>
</dbReference>
<gene>
    <name evidence="3" type="ORF">ENS41_02320</name>
</gene>
<comment type="similarity">
    <text evidence="1">In the N-terminal section; belongs to the zinc metallo-hydrolase group 3 family.</text>
</comment>
<dbReference type="GO" id="GO:0046872">
    <property type="term" value="F:metal ion binding"/>
    <property type="evidence" value="ECO:0007669"/>
    <property type="project" value="InterPro"/>
</dbReference>
<dbReference type="PANTHER" id="PTHR43717:SF1">
    <property type="entry name" value="ANAEROBIC NITRIC OXIDE REDUCTASE FLAVORUBREDOXIN"/>
    <property type="match status" value="1"/>
</dbReference>
<protein>
    <submittedName>
        <fullName evidence="3">FprA family A-type flavoprotein</fullName>
    </submittedName>
</protein>
<dbReference type="CDD" id="cd07709">
    <property type="entry name" value="flavodiiron_proteins_MBL-fold"/>
    <property type="match status" value="1"/>
</dbReference>
<reference evidence="3" key="1">
    <citation type="journal article" date="2020" name="mSystems">
        <title>Genome- and Community-Level Interaction Insights into Carbon Utilization and Element Cycling Functions of Hydrothermarchaeota in Hydrothermal Sediment.</title>
        <authorList>
            <person name="Zhou Z."/>
            <person name="Liu Y."/>
            <person name="Xu W."/>
            <person name="Pan J."/>
            <person name="Luo Z.H."/>
            <person name="Li M."/>
        </authorList>
    </citation>
    <scope>NUCLEOTIDE SEQUENCE [LARGE SCALE GENOMIC DNA]</scope>
    <source>
        <strain evidence="3">SpSt-488</strain>
    </source>
</reference>
<proteinExistence type="inferred from homology"/>
<evidence type="ECO:0000256" key="1">
    <source>
        <dbReference type="ARBA" id="ARBA00007121"/>
    </source>
</evidence>
<evidence type="ECO:0000313" key="3">
    <source>
        <dbReference type="EMBL" id="HGK27772.1"/>
    </source>
</evidence>
<dbReference type="PROSITE" id="PS50902">
    <property type="entry name" value="FLAVODOXIN_LIKE"/>
    <property type="match status" value="1"/>
</dbReference>
<dbReference type="PANTHER" id="PTHR43717">
    <property type="entry name" value="ANAEROBIC NITRIC OXIDE REDUCTASE FLAVORUBREDOXIN"/>
    <property type="match status" value="1"/>
</dbReference>
<dbReference type="InterPro" id="IPR029039">
    <property type="entry name" value="Flavoprotein-like_sf"/>
</dbReference>